<dbReference type="InterPro" id="IPR004408">
    <property type="entry name" value="Biotin_CoA_COase_ligase"/>
</dbReference>
<evidence type="ECO:0000259" key="2">
    <source>
        <dbReference type="PROSITE" id="PS51733"/>
    </source>
</evidence>
<dbReference type="GeneID" id="82534765"/>
<evidence type="ECO:0000313" key="4">
    <source>
        <dbReference type="Proteomes" id="UP000256650"/>
    </source>
</evidence>
<accession>A0A3D8IGV0</accession>
<dbReference type="AlphaFoldDB" id="A0A3D8IGV0"/>
<comment type="caution">
    <text evidence="3">The sequence shown here is derived from an EMBL/GenBank/DDBJ whole genome shotgun (WGS) entry which is preliminary data.</text>
</comment>
<gene>
    <name evidence="3" type="ORF">CQA43_00460</name>
</gene>
<keyword evidence="4" id="KW-1185">Reference proteome</keyword>
<dbReference type="NCBIfam" id="NF006294">
    <property type="entry name" value="PRK08477.1"/>
    <property type="match status" value="1"/>
</dbReference>
<dbReference type="GO" id="GO:0005737">
    <property type="term" value="C:cytoplasm"/>
    <property type="evidence" value="ECO:0007669"/>
    <property type="project" value="TreeGrafter"/>
</dbReference>
<evidence type="ECO:0000313" key="3">
    <source>
        <dbReference type="EMBL" id="RDU64320.1"/>
    </source>
</evidence>
<dbReference type="CDD" id="cd16442">
    <property type="entry name" value="BPL"/>
    <property type="match status" value="1"/>
</dbReference>
<dbReference type="PANTHER" id="PTHR12835:SF5">
    <property type="entry name" value="BIOTIN--PROTEIN LIGASE"/>
    <property type="match status" value="1"/>
</dbReference>
<proteinExistence type="predicted"/>
<reference evidence="3 4" key="1">
    <citation type="submission" date="2018-04" db="EMBL/GenBank/DDBJ databases">
        <title>Novel Campyloabacter and Helicobacter Species and Strains.</title>
        <authorList>
            <person name="Mannion A.J."/>
            <person name="Shen Z."/>
            <person name="Fox J.G."/>
        </authorList>
    </citation>
    <scope>NUCLEOTIDE SEQUENCE [LARGE SCALE GENOMIC DNA]</scope>
    <source>
        <strain evidence="3 4">MIT 99-5101</strain>
    </source>
</reference>
<dbReference type="InterPro" id="IPR004143">
    <property type="entry name" value="BPL_LPL_catalytic"/>
</dbReference>
<dbReference type="PANTHER" id="PTHR12835">
    <property type="entry name" value="BIOTIN PROTEIN LIGASE"/>
    <property type="match status" value="1"/>
</dbReference>
<sequence length="214" mass="24429">MQILEFDCIESTQIFLNEGIRKGELKPPIMVVAKRQSGGIGSRGNLWENVKEGLYFSFALPMETLPQDLPLESTSIYMGFIFKEVLQEEGSRVWLKWPNDLYIGKQKVGGVLCARLRDVMICGIGLNLEVTNQGFCGLDIKISKEKILESFIRRLENDKKKSSWKQIFSKYSLEFTNNFNHTFHYNGKLISLCNASLCEDGAILIEGEKIYSLR</sequence>
<dbReference type="EMBL" id="NXLS01000001">
    <property type="protein sequence ID" value="RDU64320.1"/>
    <property type="molecule type" value="Genomic_DNA"/>
</dbReference>
<name>A0A3D8IGV0_9HELI</name>
<evidence type="ECO:0000256" key="1">
    <source>
        <dbReference type="ARBA" id="ARBA00022598"/>
    </source>
</evidence>
<protein>
    <submittedName>
        <fullName evidence="3">Biotin--[acetyl-CoA-carboxylase] ligase</fullName>
    </submittedName>
</protein>
<dbReference type="Proteomes" id="UP000256650">
    <property type="component" value="Unassembled WGS sequence"/>
</dbReference>
<feature type="domain" description="BPL/LPL catalytic" evidence="2">
    <location>
        <begin position="1"/>
        <end position="183"/>
    </location>
</feature>
<dbReference type="OrthoDB" id="9807064at2"/>
<dbReference type="Pfam" id="PF03099">
    <property type="entry name" value="BPL_LplA_LipB"/>
    <property type="match status" value="1"/>
</dbReference>
<organism evidence="3 4">
    <name type="scientific">Helicobacter ganmani</name>
    <dbReference type="NCBI Taxonomy" id="60246"/>
    <lineage>
        <taxon>Bacteria</taxon>
        <taxon>Pseudomonadati</taxon>
        <taxon>Campylobacterota</taxon>
        <taxon>Epsilonproteobacteria</taxon>
        <taxon>Campylobacterales</taxon>
        <taxon>Helicobacteraceae</taxon>
        <taxon>Helicobacter</taxon>
    </lineage>
</organism>
<dbReference type="SUPFAM" id="SSF55681">
    <property type="entry name" value="Class II aaRS and biotin synthetases"/>
    <property type="match status" value="1"/>
</dbReference>
<dbReference type="GO" id="GO:0004077">
    <property type="term" value="F:biotin--[biotin carboxyl-carrier protein] ligase activity"/>
    <property type="evidence" value="ECO:0007669"/>
    <property type="project" value="InterPro"/>
</dbReference>
<keyword evidence="1 3" id="KW-0436">Ligase</keyword>
<dbReference type="PROSITE" id="PS51733">
    <property type="entry name" value="BPL_LPL_CATALYTIC"/>
    <property type="match status" value="1"/>
</dbReference>
<dbReference type="RefSeq" id="WP_115550654.1">
    <property type="nucleotide sequence ID" value="NZ_CAOOSM010000003.1"/>
</dbReference>
<dbReference type="Gene3D" id="3.30.930.10">
    <property type="entry name" value="Bira Bifunctional Protein, Domain 2"/>
    <property type="match status" value="1"/>
</dbReference>
<dbReference type="NCBIfam" id="TIGR00121">
    <property type="entry name" value="birA_ligase"/>
    <property type="match status" value="1"/>
</dbReference>
<dbReference type="InterPro" id="IPR045864">
    <property type="entry name" value="aa-tRNA-synth_II/BPL/LPL"/>
</dbReference>